<comment type="subcellular location">
    <subcellularLocation>
        <location evidence="1">Cell membrane</location>
        <topology evidence="1">Multi-pass membrane protein</topology>
    </subcellularLocation>
</comment>
<feature type="transmembrane region" description="Helical" evidence="6">
    <location>
        <begin position="29"/>
        <end position="57"/>
    </location>
</feature>
<protein>
    <submittedName>
        <fullName evidence="7">Membrane protein</fullName>
    </submittedName>
</protein>
<feature type="transmembrane region" description="Helical" evidence="6">
    <location>
        <begin position="140"/>
        <end position="161"/>
    </location>
</feature>
<keyword evidence="3 6" id="KW-0812">Transmembrane</keyword>
<dbReference type="Pfam" id="PF03631">
    <property type="entry name" value="Virul_fac_BrkB"/>
    <property type="match status" value="1"/>
</dbReference>
<accession>A0AAE3GDS7</accession>
<dbReference type="InterPro" id="IPR005274">
    <property type="entry name" value="IM_pro_YhjD"/>
</dbReference>
<dbReference type="EMBL" id="JAMTCK010000005">
    <property type="protein sequence ID" value="MCP2165504.1"/>
    <property type="molecule type" value="Genomic_DNA"/>
</dbReference>
<evidence type="ECO:0000256" key="6">
    <source>
        <dbReference type="SAM" id="Phobius"/>
    </source>
</evidence>
<keyword evidence="4 6" id="KW-1133">Transmembrane helix</keyword>
<feature type="transmembrane region" description="Helical" evidence="6">
    <location>
        <begin position="181"/>
        <end position="204"/>
    </location>
</feature>
<dbReference type="PANTHER" id="PTHR30213">
    <property type="entry name" value="INNER MEMBRANE PROTEIN YHJD"/>
    <property type="match status" value="1"/>
</dbReference>
<keyword evidence="8" id="KW-1185">Reference proteome</keyword>
<dbReference type="NCBIfam" id="TIGR00766">
    <property type="entry name" value="inner membrane protein YhjD"/>
    <property type="match status" value="1"/>
</dbReference>
<name>A0AAE3GDS7_9PSEU</name>
<evidence type="ECO:0000256" key="4">
    <source>
        <dbReference type="ARBA" id="ARBA00022989"/>
    </source>
</evidence>
<reference evidence="7" key="1">
    <citation type="submission" date="2022-06" db="EMBL/GenBank/DDBJ databases">
        <title>Genomic Encyclopedia of Archaeal and Bacterial Type Strains, Phase II (KMG-II): from individual species to whole genera.</title>
        <authorList>
            <person name="Goeker M."/>
        </authorList>
    </citation>
    <scope>NUCLEOTIDE SEQUENCE</scope>
    <source>
        <strain evidence="7">DSM 43935</strain>
    </source>
</reference>
<dbReference type="PANTHER" id="PTHR30213:SF1">
    <property type="entry name" value="INNER MEMBRANE PROTEIN YHJD"/>
    <property type="match status" value="1"/>
</dbReference>
<feature type="transmembrane region" description="Helical" evidence="6">
    <location>
        <begin position="308"/>
        <end position="326"/>
    </location>
</feature>
<evidence type="ECO:0000256" key="3">
    <source>
        <dbReference type="ARBA" id="ARBA00022692"/>
    </source>
</evidence>
<dbReference type="GO" id="GO:0005886">
    <property type="term" value="C:plasma membrane"/>
    <property type="evidence" value="ECO:0007669"/>
    <property type="project" value="UniProtKB-SubCell"/>
</dbReference>
<feature type="transmembrane region" description="Helical" evidence="6">
    <location>
        <begin position="241"/>
        <end position="264"/>
    </location>
</feature>
<evidence type="ECO:0000313" key="7">
    <source>
        <dbReference type="EMBL" id="MCP2165504.1"/>
    </source>
</evidence>
<dbReference type="Proteomes" id="UP001206128">
    <property type="component" value="Unassembled WGS sequence"/>
</dbReference>
<keyword evidence="2" id="KW-1003">Cell membrane</keyword>
<keyword evidence="5 6" id="KW-0472">Membrane</keyword>
<evidence type="ECO:0000256" key="1">
    <source>
        <dbReference type="ARBA" id="ARBA00004651"/>
    </source>
</evidence>
<comment type="caution">
    <text evidence="7">The sequence shown here is derived from an EMBL/GenBank/DDBJ whole genome shotgun (WGS) entry which is preliminary data.</text>
</comment>
<gene>
    <name evidence="7" type="ORF">LX83_002362</name>
</gene>
<feature type="transmembrane region" description="Helical" evidence="6">
    <location>
        <begin position="96"/>
        <end position="119"/>
    </location>
</feature>
<organism evidence="7 8">
    <name type="scientific">Goodfellowiella coeruleoviolacea</name>
    <dbReference type="NCBI Taxonomy" id="334858"/>
    <lineage>
        <taxon>Bacteria</taxon>
        <taxon>Bacillati</taxon>
        <taxon>Actinomycetota</taxon>
        <taxon>Actinomycetes</taxon>
        <taxon>Pseudonocardiales</taxon>
        <taxon>Pseudonocardiaceae</taxon>
        <taxon>Goodfellowiella</taxon>
    </lineage>
</organism>
<evidence type="ECO:0000256" key="2">
    <source>
        <dbReference type="ARBA" id="ARBA00022475"/>
    </source>
</evidence>
<evidence type="ECO:0000256" key="5">
    <source>
        <dbReference type="ARBA" id="ARBA00023136"/>
    </source>
</evidence>
<dbReference type="AlphaFoldDB" id="A0AAE3GDS7"/>
<dbReference type="InterPro" id="IPR017039">
    <property type="entry name" value="Virul_fac_BrkB"/>
</dbReference>
<sequence>MAALRRRNPWLDHLFRAAERYSERYGDHYAAAITYFSLLSLVPLLMVLFAVAGSVLASQPALLAQLRDEISTAVPGALGDEIGRTVNAALESRGTVGLLGLLAAVYSGLGWMSNLRDALTAQWGHAKQQLPVLRKAGRDLLALVGLGSALLVSFGLTAIGTGLGSLLLRWAGLADAGWAPALLWVAALVLSLAANWLVFLWVLAKLPREPVTWRSAARGAVAASLGFELLKQLGNIYLRSVLGSLAGATFGPIIGVLVFANLVARFLLFVTAWTATARENARLDQTSAAPTTVLRPVVQVRTGPRPSTALGLLGLGALAGLVLGRARAAGRAGRRRGPGDP</sequence>
<proteinExistence type="predicted"/>
<evidence type="ECO:0000313" key="8">
    <source>
        <dbReference type="Proteomes" id="UP001206128"/>
    </source>
</evidence>